<dbReference type="SUPFAM" id="SSF53067">
    <property type="entry name" value="Actin-like ATPase domain"/>
    <property type="match status" value="1"/>
</dbReference>
<dbReference type="PANTHER" id="PTHR18964:SF149">
    <property type="entry name" value="BIFUNCTIONAL UDP-N-ACETYLGLUCOSAMINE 2-EPIMERASE_N-ACETYLMANNOSAMINE KINASE"/>
    <property type="match status" value="1"/>
</dbReference>
<dbReference type="SUPFAM" id="SSF46785">
    <property type="entry name" value="Winged helix' DNA-binding domain"/>
    <property type="match status" value="1"/>
</dbReference>
<dbReference type="InterPro" id="IPR036388">
    <property type="entry name" value="WH-like_DNA-bd_sf"/>
</dbReference>
<evidence type="ECO:0000256" key="1">
    <source>
        <dbReference type="ARBA" id="ARBA00006479"/>
    </source>
</evidence>
<dbReference type="InterPro" id="IPR036390">
    <property type="entry name" value="WH_DNA-bd_sf"/>
</dbReference>
<keyword evidence="3" id="KW-1185">Reference proteome</keyword>
<proteinExistence type="inferred from homology"/>
<dbReference type="AlphaFoldDB" id="A0A6N7EEC8"/>
<organism evidence="2 3">
    <name type="scientific">Georgenia subflava</name>
    <dbReference type="NCBI Taxonomy" id="1622177"/>
    <lineage>
        <taxon>Bacteria</taxon>
        <taxon>Bacillati</taxon>
        <taxon>Actinomycetota</taxon>
        <taxon>Actinomycetes</taxon>
        <taxon>Micrococcales</taxon>
        <taxon>Bogoriellaceae</taxon>
        <taxon>Georgenia</taxon>
    </lineage>
</organism>
<dbReference type="Pfam" id="PF00480">
    <property type="entry name" value="ROK"/>
    <property type="match status" value="1"/>
</dbReference>
<dbReference type="PANTHER" id="PTHR18964">
    <property type="entry name" value="ROK (REPRESSOR, ORF, KINASE) FAMILY"/>
    <property type="match status" value="1"/>
</dbReference>
<gene>
    <name evidence="2" type="ORF">GB881_00570</name>
</gene>
<comment type="similarity">
    <text evidence="1">Belongs to the ROK (NagC/XylR) family.</text>
</comment>
<protein>
    <submittedName>
        <fullName evidence="2">ROK family protein</fullName>
    </submittedName>
</protein>
<dbReference type="EMBL" id="WHPC01000001">
    <property type="protein sequence ID" value="MPV35553.1"/>
    <property type="molecule type" value="Genomic_DNA"/>
</dbReference>
<name>A0A6N7EEC8_9MICO</name>
<evidence type="ECO:0000313" key="2">
    <source>
        <dbReference type="EMBL" id="MPV35553.1"/>
    </source>
</evidence>
<dbReference type="InterPro" id="IPR000600">
    <property type="entry name" value="ROK"/>
</dbReference>
<dbReference type="Proteomes" id="UP000437709">
    <property type="component" value="Unassembled WGS sequence"/>
</dbReference>
<sequence>MSQVTETPSSPVGRERSREVKRAAVLSAARSARTLSRVELSEMTGLSPATLTPLVRDLIAEGYLVERGVAATRTGRPRTLLEFDPRVELVAAVSLAPDGVSCQIADGHGELVASGHRNLDGDAVDIIADVVEDVAAEHLTHLRGVAVAVPGISYKGKVRLAPYVGVVEKRSVGKQLGKRLGVPVVVDNDVNLMVVGEHTAGAARGSDDVMLFHFAEGVGAGLVLDGHVRRGSSGGAGEVGFFPTDGAMGDAGVGSFEARWSARAIADVLAAAGHEPAAQSPVATLVAAARKDEELARYRDEVLAAWGRLVVSCICVVDPGLVLLSGSVADLDEHSFATLEAIVTQGAPSPTKIRRAELGGEAVLHGAVSSALSAAGLLARTAG</sequence>
<dbReference type="Gene3D" id="3.30.420.40">
    <property type="match status" value="2"/>
</dbReference>
<dbReference type="Gene3D" id="1.10.10.10">
    <property type="entry name" value="Winged helix-like DNA-binding domain superfamily/Winged helix DNA-binding domain"/>
    <property type="match status" value="1"/>
</dbReference>
<reference evidence="2 3" key="1">
    <citation type="submission" date="2019-10" db="EMBL/GenBank/DDBJ databases">
        <title>Georgenia wutianyii sp. nov. and Georgenia yuyongxinii sp. nov. isolated from plateau pika (Ochotona curzoniae) in the Qinghai-Tibet plateau of China.</title>
        <authorList>
            <person name="Tian Z."/>
        </authorList>
    </citation>
    <scope>NUCLEOTIDE SEQUENCE [LARGE SCALE GENOMIC DNA]</scope>
    <source>
        <strain evidence="2 3">JCM 19765</strain>
    </source>
</reference>
<evidence type="ECO:0000313" key="3">
    <source>
        <dbReference type="Proteomes" id="UP000437709"/>
    </source>
</evidence>
<dbReference type="RefSeq" id="WP_152193453.1">
    <property type="nucleotide sequence ID" value="NZ_VUKD01000001.1"/>
</dbReference>
<dbReference type="CDD" id="cd23763">
    <property type="entry name" value="ASKHA_ATPase_ROK"/>
    <property type="match status" value="1"/>
</dbReference>
<dbReference type="InterPro" id="IPR043129">
    <property type="entry name" value="ATPase_NBD"/>
</dbReference>
<comment type="caution">
    <text evidence="2">The sequence shown here is derived from an EMBL/GenBank/DDBJ whole genome shotgun (WGS) entry which is preliminary data.</text>
</comment>
<accession>A0A6N7EEC8</accession>